<sequence length="107" mass="12335">MKLIDNNEKIKQQTHNISSEKVVNIPNSIIDQYNNSTVSSNLSLVTETSLRNNEIESNIKTVSSENDQQKIILRLELKSITDDSDEIEFTKNQNIKLDLIRDLQNYI</sequence>
<reference evidence="1" key="1">
    <citation type="submission" date="2022-08" db="EMBL/GenBank/DDBJ databases">
        <authorList>
            <person name="Kallberg Y."/>
            <person name="Tangrot J."/>
            <person name="Rosling A."/>
        </authorList>
    </citation>
    <scope>NUCLEOTIDE SEQUENCE</scope>
    <source>
        <strain evidence="1">Wild A</strain>
    </source>
</reference>
<comment type="caution">
    <text evidence="1">The sequence shown here is derived from an EMBL/GenBank/DDBJ whole genome shotgun (WGS) entry which is preliminary data.</text>
</comment>
<accession>A0A9W4WUV0</accession>
<gene>
    <name evidence="1" type="ORF">FWILDA_LOCUS9710</name>
</gene>
<dbReference type="Proteomes" id="UP001153678">
    <property type="component" value="Unassembled WGS sequence"/>
</dbReference>
<name>A0A9W4WUV0_9GLOM</name>
<evidence type="ECO:0000313" key="2">
    <source>
        <dbReference type="Proteomes" id="UP001153678"/>
    </source>
</evidence>
<dbReference type="EMBL" id="CAMKVN010002347">
    <property type="protein sequence ID" value="CAI2180696.1"/>
    <property type="molecule type" value="Genomic_DNA"/>
</dbReference>
<organism evidence="1 2">
    <name type="scientific">Funneliformis geosporum</name>
    <dbReference type="NCBI Taxonomy" id="1117311"/>
    <lineage>
        <taxon>Eukaryota</taxon>
        <taxon>Fungi</taxon>
        <taxon>Fungi incertae sedis</taxon>
        <taxon>Mucoromycota</taxon>
        <taxon>Glomeromycotina</taxon>
        <taxon>Glomeromycetes</taxon>
        <taxon>Glomerales</taxon>
        <taxon>Glomeraceae</taxon>
        <taxon>Funneliformis</taxon>
    </lineage>
</organism>
<dbReference type="AlphaFoldDB" id="A0A9W4WUV0"/>
<dbReference type="OrthoDB" id="2445816at2759"/>
<protein>
    <submittedName>
        <fullName evidence="1">15933_t:CDS:1</fullName>
    </submittedName>
</protein>
<evidence type="ECO:0000313" key="1">
    <source>
        <dbReference type="EMBL" id="CAI2180696.1"/>
    </source>
</evidence>
<keyword evidence="2" id="KW-1185">Reference proteome</keyword>
<proteinExistence type="predicted"/>